<organism evidence="1 2">
    <name type="scientific">Cichorium intybus</name>
    <name type="common">Chicory</name>
    <dbReference type="NCBI Taxonomy" id="13427"/>
    <lineage>
        <taxon>Eukaryota</taxon>
        <taxon>Viridiplantae</taxon>
        <taxon>Streptophyta</taxon>
        <taxon>Embryophyta</taxon>
        <taxon>Tracheophyta</taxon>
        <taxon>Spermatophyta</taxon>
        <taxon>Magnoliopsida</taxon>
        <taxon>eudicotyledons</taxon>
        <taxon>Gunneridae</taxon>
        <taxon>Pentapetalae</taxon>
        <taxon>asterids</taxon>
        <taxon>campanulids</taxon>
        <taxon>Asterales</taxon>
        <taxon>Asteraceae</taxon>
        <taxon>Cichorioideae</taxon>
        <taxon>Cichorieae</taxon>
        <taxon>Cichoriinae</taxon>
        <taxon>Cichorium</taxon>
    </lineage>
</organism>
<comment type="caution">
    <text evidence="1">The sequence shown here is derived from an EMBL/GenBank/DDBJ whole genome shotgun (WGS) entry which is preliminary data.</text>
</comment>
<dbReference type="Proteomes" id="UP001055811">
    <property type="component" value="Linkage Group LG06"/>
</dbReference>
<proteinExistence type="predicted"/>
<gene>
    <name evidence="1" type="ORF">L2E82_33682</name>
</gene>
<evidence type="ECO:0000313" key="1">
    <source>
        <dbReference type="EMBL" id="KAI3722640.1"/>
    </source>
</evidence>
<dbReference type="EMBL" id="CM042014">
    <property type="protein sequence ID" value="KAI3722640.1"/>
    <property type="molecule type" value="Genomic_DNA"/>
</dbReference>
<protein>
    <submittedName>
        <fullName evidence="1">Uncharacterized protein</fullName>
    </submittedName>
</protein>
<name>A0ACB9BKU0_CICIN</name>
<reference evidence="2" key="1">
    <citation type="journal article" date="2022" name="Mol. Ecol. Resour.">
        <title>The genomes of chicory, endive, great burdock and yacon provide insights into Asteraceae palaeo-polyploidization history and plant inulin production.</title>
        <authorList>
            <person name="Fan W."/>
            <person name="Wang S."/>
            <person name="Wang H."/>
            <person name="Wang A."/>
            <person name="Jiang F."/>
            <person name="Liu H."/>
            <person name="Zhao H."/>
            <person name="Xu D."/>
            <person name="Zhang Y."/>
        </authorList>
    </citation>
    <scope>NUCLEOTIDE SEQUENCE [LARGE SCALE GENOMIC DNA]</scope>
    <source>
        <strain evidence="2">cv. Punajuju</strain>
    </source>
</reference>
<keyword evidence="2" id="KW-1185">Reference proteome</keyword>
<evidence type="ECO:0000313" key="2">
    <source>
        <dbReference type="Proteomes" id="UP001055811"/>
    </source>
</evidence>
<reference evidence="1 2" key="2">
    <citation type="journal article" date="2022" name="Mol. Ecol. Resour.">
        <title>The genomes of chicory, endive, great burdock and yacon provide insights into Asteraceae paleo-polyploidization history and plant inulin production.</title>
        <authorList>
            <person name="Fan W."/>
            <person name="Wang S."/>
            <person name="Wang H."/>
            <person name="Wang A."/>
            <person name="Jiang F."/>
            <person name="Liu H."/>
            <person name="Zhao H."/>
            <person name="Xu D."/>
            <person name="Zhang Y."/>
        </authorList>
    </citation>
    <scope>NUCLEOTIDE SEQUENCE [LARGE SCALE GENOMIC DNA]</scope>
    <source>
        <strain evidence="2">cv. Punajuju</strain>
        <tissue evidence="1">Leaves</tissue>
    </source>
</reference>
<sequence length="168" mass="18827">MSIGTFSSHPASSFIHSLADLYLQTTDDEIEGEEEKSAKSGRNFNRQWTGRDCLKEFIDKAMTRLSGKITLLKSDLGSLEKKDGLGSLEKCVGLGIESLCTFNIVLLLNVDEVTQTQTLYKLRMIKDIHGIRYFDVFSLDGSHIDPLDNIIRSLVQLEAQGLIRVPYV</sequence>
<accession>A0ACB9BKU0</accession>